<feature type="chain" id="PRO_5011727789" description="Neutral zinc metallopeptidase" evidence="5">
    <location>
        <begin position="31"/>
        <end position="287"/>
    </location>
</feature>
<keyword evidence="5" id="KW-0732">Signal</keyword>
<evidence type="ECO:0000313" key="6">
    <source>
        <dbReference type="EMBL" id="SFK79125.1"/>
    </source>
</evidence>
<dbReference type="Pfam" id="PF04228">
    <property type="entry name" value="Zn_peptidase"/>
    <property type="match status" value="1"/>
</dbReference>
<dbReference type="EMBL" id="FOQY01000035">
    <property type="protein sequence ID" value="SFK79125.1"/>
    <property type="molecule type" value="Genomic_DNA"/>
</dbReference>
<keyword evidence="2" id="KW-0812">Transmembrane</keyword>
<dbReference type="PANTHER" id="PTHR30168:SF0">
    <property type="entry name" value="INNER MEMBRANE PROTEIN"/>
    <property type="match status" value="1"/>
</dbReference>
<dbReference type="PANTHER" id="PTHR30168">
    <property type="entry name" value="PUTATIVE MEMBRANE PROTEIN YPFJ"/>
    <property type="match status" value="1"/>
</dbReference>
<comment type="subcellular location">
    <subcellularLocation>
        <location evidence="1">Membrane</location>
        <topology evidence="1">Single-pass membrane protein</topology>
    </subcellularLocation>
</comment>
<organism evidence="6 7">
    <name type="scientific">Streptosporangium canum</name>
    <dbReference type="NCBI Taxonomy" id="324952"/>
    <lineage>
        <taxon>Bacteria</taxon>
        <taxon>Bacillati</taxon>
        <taxon>Actinomycetota</taxon>
        <taxon>Actinomycetes</taxon>
        <taxon>Streptosporangiales</taxon>
        <taxon>Streptosporangiaceae</taxon>
        <taxon>Streptosporangium</taxon>
    </lineage>
</organism>
<evidence type="ECO:0000256" key="5">
    <source>
        <dbReference type="SAM" id="SignalP"/>
    </source>
</evidence>
<evidence type="ECO:0000256" key="1">
    <source>
        <dbReference type="ARBA" id="ARBA00004167"/>
    </source>
</evidence>
<dbReference type="Proteomes" id="UP000199111">
    <property type="component" value="Unassembled WGS sequence"/>
</dbReference>
<gene>
    <name evidence="6" type="ORF">SAMN05216275_13554</name>
</gene>
<name>A0A1I4CDX2_9ACTN</name>
<keyword evidence="4" id="KW-0472">Membrane</keyword>
<protein>
    <recommendedName>
        <fullName evidence="8">Neutral zinc metallopeptidase</fullName>
    </recommendedName>
</protein>
<evidence type="ECO:0000256" key="2">
    <source>
        <dbReference type="ARBA" id="ARBA00022692"/>
    </source>
</evidence>
<feature type="signal peptide" evidence="5">
    <location>
        <begin position="1"/>
        <end position="30"/>
    </location>
</feature>
<sequence length="287" mass="31506">MSTLPFRQLSSLIVASLAFSLVTGVGAANAATPSTAKASVAETAKASVTKEQAPPRGRTAATANPLYRTGTLPDLRCTTGQIRAGSAASYKIFMTRVNRCLNLMWKTQFRKAKLPFAQPKLRFVTSKVSSPCGRWPSGAGGYYCSSNRTMYIGVTRAVLKNPYGPNHAQFMAHEYAHHVQQLAGIMNYYGQSVWRARSSTKLAFSRRLELQADCLGSAFLRQVADDLPVDQEQWDAMVRWVDENGHKSWPTNDHGKGRSQAYWMERGFNAGSPSACNTWTASPRSVA</sequence>
<keyword evidence="7" id="KW-1185">Reference proteome</keyword>
<keyword evidence="3" id="KW-1133">Transmembrane helix</keyword>
<evidence type="ECO:0008006" key="8">
    <source>
        <dbReference type="Google" id="ProtNLM"/>
    </source>
</evidence>
<reference evidence="7" key="1">
    <citation type="submission" date="2016-10" db="EMBL/GenBank/DDBJ databases">
        <authorList>
            <person name="Varghese N."/>
            <person name="Submissions S."/>
        </authorList>
    </citation>
    <scope>NUCLEOTIDE SEQUENCE [LARGE SCALE GENOMIC DNA]</scope>
    <source>
        <strain evidence="7">CGMCC 4.2126</strain>
    </source>
</reference>
<accession>A0A1I4CDX2</accession>
<evidence type="ECO:0000256" key="4">
    <source>
        <dbReference type="ARBA" id="ARBA00023136"/>
    </source>
</evidence>
<dbReference type="GO" id="GO:0016020">
    <property type="term" value="C:membrane"/>
    <property type="evidence" value="ECO:0007669"/>
    <property type="project" value="UniProtKB-SubCell"/>
</dbReference>
<dbReference type="AlphaFoldDB" id="A0A1I4CDX2"/>
<dbReference type="InterPro" id="IPR007343">
    <property type="entry name" value="Uncharacterised_pept_Zn_put"/>
</dbReference>
<evidence type="ECO:0000256" key="3">
    <source>
        <dbReference type="ARBA" id="ARBA00022989"/>
    </source>
</evidence>
<evidence type="ECO:0000313" key="7">
    <source>
        <dbReference type="Proteomes" id="UP000199111"/>
    </source>
</evidence>
<proteinExistence type="predicted"/>